<feature type="region of interest" description="Disordered" evidence="1">
    <location>
        <begin position="74"/>
        <end position="151"/>
    </location>
</feature>
<name>A0A914DYX1_9BILA</name>
<dbReference type="WBParaSite" id="ACRNAN_scaffold4874.g10655.t1">
    <property type="protein sequence ID" value="ACRNAN_scaffold4874.g10655.t1"/>
    <property type="gene ID" value="ACRNAN_scaffold4874.g10655"/>
</dbReference>
<keyword evidence="2" id="KW-1185">Reference proteome</keyword>
<protein>
    <submittedName>
        <fullName evidence="3">Uncharacterized protein</fullName>
    </submittedName>
</protein>
<feature type="compositionally biased region" description="Low complexity" evidence="1">
    <location>
        <begin position="92"/>
        <end position="108"/>
    </location>
</feature>
<evidence type="ECO:0000313" key="2">
    <source>
        <dbReference type="Proteomes" id="UP000887540"/>
    </source>
</evidence>
<accession>A0A914DYX1</accession>
<organism evidence="2 3">
    <name type="scientific">Acrobeloides nanus</name>
    <dbReference type="NCBI Taxonomy" id="290746"/>
    <lineage>
        <taxon>Eukaryota</taxon>
        <taxon>Metazoa</taxon>
        <taxon>Ecdysozoa</taxon>
        <taxon>Nematoda</taxon>
        <taxon>Chromadorea</taxon>
        <taxon>Rhabditida</taxon>
        <taxon>Tylenchina</taxon>
        <taxon>Cephalobomorpha</taxon>
        <taxon>Cephaloboidea</taxon>
        <taxon>Cephalobidae</taxon>
        <taxon>Acrobeloides</taxon>
    </lineage>
</organism>
<evidence type="ECO:0000313" key="3">
    <source>
        <dbReference type="WBParaSite" id="ACRNAN_scaffold4874.g10655.t1"/>
    </source>
</evidence>
<sequence length="151" mass="16671">MAPRPYQHIPRTPIRVSTPRLPPCYAYGTCAGGPHSMTYRIEQNPHSCCHHNYGIDMYPPSTCGTIRSSVRCAPPNFKPPPPPAYRPEESLRSPVPSSSSTKPPSDDSAYSEEGSFMHSHQQRENSGSSSSGTLLLRMDLSKNPPVFYEGH</sequence>
<dbReference type="AlphaFoldDB" id="A0A914DYX1"/>
<proteinExistence type="predicted"/>
<evidence type="ECO:0000256" key="1">
    <source>
        <dbReference type="SAM" id="MobiDB-lite"/>
    </source>
</evidence>
<reference evidence="3" key="1">
    <citation type="submission" date="2022-11" db="UniProtKB">
        <authorList>
            <consortium name="WormBaseParasite"/>
        </authorList>
    </citation>
    <scope>IDENTIFICATION</scope>
</reference>
<feature type="compositionally biased region" description="Pro residues" evidence="1">
    <location>
        <begin position="76"/>
        <end position="85"/>
    </location>
</feature>
<dbReference type="Proteomes" id="UP000887540">
    <property type="component" value="Unplaced"/>
</dbReference>